<proteinExistence type="predicted"/>
<dbReference type="Pfam" id="PF00903">
    <property type="entry name" value="Glyoxalase"/>
    <property type="match status" value="1"/>
</dbReference>
<dbReference type="PANTHER" id="PTHR39175">
    <property type="entry name" value="FAMILY PROTEIN, PUTATIVE (AFU_ORTHOLOGUE AFUA_3G15060)-RELATED"/>
    <property type="match status" value="1"/>
</dbReference>
<feature type="domain" description="VOC" evidence="1">
    <location>
        <begin position="6"/>
        <end position="119"/>
    </location>
</feature>
<evidence type="ECO:0000259" key="1">
    <source>
        <dbReference type="PROSITE" id="PS51819"/>
    </source>
</evidence>
<comment type="caution">
    <text evidence="2">The sequence shown here is derived from an EMBL/GenBank/DDBJ whole genome shotgun (WGS) entry which is preliminary data.</text>
</comment>
<name>A0ABS2QJV2_9BACI</name>
<gene>
    <name evidence="2" type="ORF">JOC77_002866</name>
</gene>
<dbReference type="PANTHER" id="PTHR39175:SF1">
    <property type="entry name" value="FAMILY PROTEIN, PUTATIVE (AFU_ORTHOLOGUE AFUA_3G15060)-RELATED"/>
    <property type="match status" value="1"/>
</dbReference>
<sequence>MFSFEGIDHVQLAAPADCEKEARLFYGGILGMEELPKPESLSPSGCWFRCGNQEIHIGVEEFFSPAKKAHPALVVANLDELEQHLSKNGVKIKADKPIAGRKRFFINDPFGNRVEFLEFITVEK</sequence>
<protein>
    <submittedName>
        <fullName evidence="2">Catechol 2,3-dioxygenase-like lactoylglutathione lyase family enzyme</fullName>
    </submittedName>
</protein>
<keyword evidence="3" id="KW-1185">Reference proteome</keyword>
<reference evidence="2 3" key="1">
    <citation type="submission" date="2021-01" db="EMBL/GenBank/DDBJ databases">
        <title>Genomic Encyclopedia of Type Strains, Phase IV (KMG-IV): sequencing the most valuable type-strain genomes for metagenomic binning, comparative biology and taxonomic classification.</title>
        <authorList>
            <person name="Goeker M."/>
        </authorList>
    </citation>
    <scope>NUCLEOTIDE SEQUENCE [LARGE SCALE GENOMIC DNA]</scope>
    <source>
        <strain evidence="2 3">DSM 105482</strain>
    </source>
</reference>
<evidence type="ECO:0000313" key="2">
    <source>
        <dbReference type="EMBL" id="MBM7693426.1"/>
    </source>
</evidence>
<dbReference type="InterPro" id="IPR004360">
    <property type="entry name" value="Glyas_Fos-R_dOase_dom"/>
</dbReference>
<dbReference type="RefSeq" id="WP_204544144.1">
    <property type="nucleotide sequence ID" value="NZ_JAFBFI010000012.1"/>
</dbReference>
<dbReference type="Gene3D" id="3.10.180.10">
    <property type="entry name" value="2,3-Dihydroxybiphenyl 1,2-Dioxygenase, domain 1"/>
    <property type="match status" value="1"/>
</dbReference>
<dbReference type="InterPro" id="IPR037523">
    <property type="entry name" value="VOC_core"/>
</dbReference>
<evidence type="ECO:0000313" key="3">
    <source>
        <dbReference type="Proteomes" id="UP000823486"/>
    </source>
</evidence>
<dbReference type="CDD" id="cd07245">
    <property type="entry name" value="VOC_like"/>
    <property type="match status" value="1"/>
</dbReference>
<dbReference type="InterPro" id="IPR029068">
    <property type="entry name" value="Glyas_Bleomycin-R_OHBP_Dase"/>
</dbReference>
<dbReference type="EMBL" id="JAFBFI010000012">
    <property type="protein sequence ID" value="MBM7693426.1"/>
    <property type="molecule type" value="Genomic_DNA"/>
</dbReference>
<dbReference type="Proteomes" id="UP000823486">
    <property type="component" value="Unassembled WGS sequence"/>
</dbReference>
<accession>A0ABS2QJV2</accession>
<dbReference type="PROSITE" id="PS51819">
    <property type="entry name" value="VOC"/>
    <property type="match status" value="1"/>
</dbReference>
<organism evidence="2 3">
    <name type="scientific">Peribacillus deserti</name>
    <dbReference type="NCBI Taxonomy" id="673318"/>
    <lineage>
        <taxon>Bacteria</taxon>
        <taxon>Bacillati</taxon>
        <taxon>Bacillota</taxon>
        <taxon>Bacilli</taxon>
        <taxon>Bacillales</taxon>
        <taxon>Bacillaceae</taxon>
        <taxon>Peribacillus</taxon>
    </lineage>
</organism>
<dbReference type="SUPFAM" id="SSF54593">
    <property type="entry name" value="Glyoxalase/Bleomycin resistance protein/Dihydroxybiphenyl dioxygenase"/>
    <property type="match status" value="1"/>
</dbReference>